<keyword evidence="2" id="KW-1185">Reference proteome</keyword>
<gene>
    <name evidence="1" type="ORF">FCI23_34390</name>
</gene>
<dbReference type="RefSeq" id="WP_136728101.1">
    <property type="nucleotide sequence ID" value="NZ_SUMC01000047.1"/>
</dbReference>
<accession>A0A4U0S6L3</accession>
<comment type="caution">
    <text evidence="1">The sequence shown here is derived from an EMBL/GenBank/DDBJ whole genome shotgun (WGS) entry which is preliminary data.</text>
</comment>
<dbReference type="EMBL" id="SUMC01000047">
    <property type="protein sequence ID" value="TKA04754.1"/>
    <property type="molecule type" value="Genomic_DNA"/>
</dbReference>
<organism evidence="1 2">
    <name type="scientific">Actinacidiphila oryziradicis</name>
    <dbReference type="NCBI Taxonomy" id="2571141"/>
    <lineage>
        <taxon>Bacteria</taxon>
        <taxon>Bacillati</taxon>
        <taxon>Actinomycetota</taxon>
        <taxon>Actinomycetes</taxon>
        <taxon>Kitasatosporales</taxon>
        <taxon>Streptomycetaceae</taxon>
        <taxon>Actinacidiphila</taxon>
    </lineage>
</organism>
<dbReference type="OrthoDB" id="3415592at2"/>
<reference evidence="1 2" key="1">
    <citation type="submission" date="2019-04" db="EMBL/GenBank/DDBJ databases">
        <title>Streptomyces oryziradicis sp. nov., a novel actinomycete isolated from rhizosphere soil of rice (Oryza sativa L.).</title>
        <authorList>
            <person name="Li C."/>
        </authorList>
    </citation>
    <scope>NUCLEOTIDE SEQUENCE [LARGE SCALE GENOMIC DNA]</scope>
    <source>
        <strain evidence="1 2">NEAU-C40</strain>
    </source>
</reference>
<name>A0A4U0S6L3_9ACTN</name>
<proteinExistence type="predicted"/>
<dbReference type="Proteomes" id="UP000305778">
    <property type="component" value="Unassembled WGS sequence"/>
</dbReference>
<dbReference type="AlphaFoldDB" id="A0A4U0S6L3"/>
<evidence type="ECO:0000313" key="1">
    <source>
        <dbReference type="EMBL" id="TKA04754.1"/>
    </source>
</evidence>
<sequence>MDEYKGGHFDAALKTMNDFVGTYKHDNNRARAKKIAIAAEIAQVLPAAGRHLPSTASGGGISVKVSNDSPDEVEILCTGPVTGSFTPKACGGCTAYANDLAAQVSACKDSSRNYPQKTISLPAGTRGR</sequence>
<protein>
    <submittedName>
        <fullName evidence="1">Uncharacterized protein</fullName>
    </submittedName>
</protein>
<evidence type="ECO:0000313" key="2">
    <source>
        <dbReference type="Proteomes" id="UP000305778"/>
    </source>
</evidence>